<dbReference type="InterPro" id="IPR044943">
    <property type="entry name" value="NOS_dom_1"/>
</dbReference>
<keyword evidence="6 11" id="KW-0349">Heme</keyword>
<reference evidence="13" key="1">
    <citation type="submission" date="2022-06" db="EMBL/GenBank/DDBJ databases">
        <title>Genome sequencing of Brevibacillus sp. BB3-R1.</title>
        <authorList>
            <person name="Heo J."/>
            <person name="Lee D."/>
            <person name="Won M."/>
            <person name="Han B.-H."/>
            <person name="Hong S.-B."/>
            <person name="Kwon S.-W."/>
        </authorList>
    </citation>
    <scope>NUCLEOTIDE SEQUENCE</scope>
    <source>
        <strain evidence="13">BB3-R1</strain>
    </source>
</reference>
<comment type="subunit">
    <text evidence="11">Homodimer.</text>
</comment>
<comment type="function">
    <text evidence="2 11">Catalyzes the production of nitric oxide.</text>
</comment>
<dbReference type="EC" id="1.14.14.47" evidence="4 11"/>
<name>A0ABY4WV11_9BACL</name>
<comment type="miscellaneous">
    <text evidence="11">This protein is similar to the oxygenase domain of eukaryotic nitric oxide synthases but lacks the reductase domain which, in eukaryotes, is responsible for transfer of electrons to the ferric heme during nitric oxide synthesis.</text>
</comment>
<dbReference type="InterPro" id="IPR044940">
    <property type="entry name" value="NOS_dom_2"/>
</dbReference>
<evidence type="ECO:0000313" key="14">
    <source>
        <dbReference type="Proteomes" id="UP001056500"/>
    </source>
</evidence>
<organism evidence="13 14">
    <name type="scientific">Brevibacillus ruminantium</name>
    <dbReference type="NCBI Taxonomy" id="2950604"/>
    <lineage>
        <taxon>Bacteria</taxon>
        <taxon>Bacillati</taxon>
        <taxon>Bacillota</taxon>
        <taxon>Bacilli</taxon>
        <taxon>Bacillales</taxon>
        <taxon>Paenibacillaceae</taxon>
        <taxon>Brevibacillus</taxon>
    </lineage>
</organism>
<comment type="catalytic activity">
    <reaction evidence="10">
        <text>3 reduced [flavodoxin] + 2 L-arginine + 4 O2 = 3 oxidized [flavodoxin] + 2 L-citrulline + 2 nitric oxide + 4 H2O + 5 H(+)</text>
        <dbReference type="Rhea" id="RHEA:52324"/>
        <dbReference type="Rhea" id="RHEA-COMP:10622"/>
        <dbReference type="Rhea" id="RHEA-COMP:10623"/>
        <dbReference type="ChEBI" id="CHEBI:15377"/>
        <dbReference type="ChEBI" id="CHEBI:15378"/>
        <dbReference type="ChEBI" id="CHEBI:15379"/>
        <dbReference type="ChEBI" id="CHEBI:16480"/>
        <dbReference type="ChEBI" id="CHEBI:32682"/>
        <dbReference type="ChEBI" id="CHEBI:57618"/>
        <dbReference type="ChEBI" id="CHEBI:57743"/>
        <dbReference type="ChEBI" id="CHEBI:58210"/>
        <dbReference type="EC" id="1.14.14.47"/>
    </reaction>
</comment>
<gene>
    <name evidence="13" type="ORF">NDK47_14165</name>
</gene>
<dbReference type="SUPFAM" id="SSF56512">
    <property type="entry name" value="Nitric oxide (NO) synthase oxygenase domain"/>
    <property type="match status" value="1"/>
</dbReference>
<evidence type="ECO:0000256" key="11">
    <source>
        <dbReference type="PIRNR" id="PIRNR037219"/>
    </source>
</evidence>
<keyword evidence="7 11" id="KW-0479">Metal-binding</keyword>
<dbReference type="InterPro" id="IPR050607">
    <property type="entry name" value="NOS"/>
</dbReference>
<dbReference type="InterPro" id="IPR004030">
    <property type="entry name" value="NOS_N"/>
</dbReference>
<evidence type="ECO:0000256" key="3">
    <source>
        <dbReference type="ARBA" id="ARBA00005411"/>
    </source>
</evidence>
<evidence type="ECO:0000256" key="4">
    <source>
        <dbReference type="ARBA" id="ARBA00012735"/>
    </source>
</evidence>
<dbReference type="CDD" id="cd00575">
    <property type="entry name" value="NOS_oxygenase"/>
    <property type="match status" value="1"/>
</dbReference>
<comment type="cofactor">
    <cofactor evidence="1 11">
        <name>heme</name>
        <dbReference type="ChEBI" id="CHEBI:30413"/>
    </cofactor>
</comment>
<comment type="similarity">
    <text evidence="3 11">Belongs to the NOS family. Bacterial NOS oxygenase subfamily.</text>
</comment>
<dbReference type="Gene3D" id="3.90.1230.10">
    <property type="entry name" value="Nitric Oxide Synthase, Chain A, domain 3"/>
    <property type="match status" value="1"/>
</dbReference>
<protein>
    <recommendedName>
        <fullName evidence="5 11">Nitric oxide synthase oxygenase</fullName>
        <ecNumber evidence="4 11">1.14.14.47</ecNumber>
    </recommendedName>
</protein>
<evidence type="ECO:0000256" key="5">
    <source>
        <dbReference type="ARBA" id="ARBA00018859"/>
    </source>
</evidence>
<evidence type="ECO:0000256" key="1">
    <source>
        <dbReference type="ARBA" id="ARBA00001971"/>
    </source>
</evidence>
<dbReference type="InterPro" id="IPR044944">
    <property type="entry name" value="NOS_dom_3"/>
</dbReference>
<evidence type="ECO:0000256" key="9">
    <source>
        <dbReference type="ARBA" id="ARBA00023004"/>
    </source>
</evidence>
<sequence length="358" mass="41644">MRLREEARTFLLECYAYLGKSDAVVQSRWHMIEQEIQSTGSYAHTFEELHYGVKAAWRNSNRCIGRFFWNTIHLFDAREATSEEEIRDALLRHIEYATNGGKIRPAITVFRAAANHQERIRIWNHQLIRYAGFETETGVIGDPHSLPFTKKCLELGWAAKQEPFEILPLVFQIGDRPPALFEIPKEYVLEVPISHPHYSWFDELSLRWYAVPIISEMRLEVGGIPYTAAPFNGWYMETEIGARNFADEDRFHMLPQVAAYMGLDTSTNASFWKDKALIELNLAVHHSYKEAGVSIVDHHTAAQQFKMFEQQEQEAGRRVTGDWTWLIPPVSPATTHIFHKSYDNTWLSPNFFYQEKPY</sequence>
<accession>A0ABY4WV11</accession>
<evidence type="ECO:0000256" key="6">
    <source>
        <dbReference type="ARBA" id="ARBA00022617"/>
    </source>
</evidence>
<keyword evidence="8 11" id="KW-0560">Oxidoreductase</keyword>
<dbReference type="EMBL" id="CP098755">
    <property type="protein sequence ID" value="USG68426.1"/>
    <property type="molecule type" value="Genomic_DNA"/>
</dbReference>
<dbReference type="InterPro" id="IPR036119">
    <property type="entry name" value="NOS_N_sf"/>
</dbReference>
<feature type="domain" description="Nitric oxide synthase (NOS)" evidence="12">
    <location>
        <begin position="3"/>
        <end position="358"/>
    </location>
</feature>
<dbReference type="PANTHER" id="PTHR43410">
    <property type="entry name" value="NITRIC OXIDE SYNTHASE OXYGENASE"/>
    <property type="match status" value="1"/>
</dbReference>
<evidence type="ECO:0000256" key="10">
    <source>
        <dbReference type="ARBA" id="ARBA00048713"/>
    </source>
</evidence>
<evidence type="ECO:0000256" key="7">
    <source>
        <dbReference type="ARBA" id="ARBA00022723"/>
    </source>
</evidence>
<keyword evidence="14" id="KW-1185">Reference proteome</keyword>
<proteinExistence type="inferred from homology"/>
<evidence type="ECO:0000256" key="2">
    <source>
        <dbReference type="ARBA" id="ARBA00002642"/>
    </source>
</evidence>
<keyword evidence="9 11" id="KW-0408">Iron</keyword>
<dbReference type="Pfam" id="PF02898">
    <property type="entry name" value="NO_synthase"/>
    <property type="match status" value="1"/>
</dbReference>
<dbReference type="PIRSF" id="PIRSF037219">
    <property type="entry name" value="NOS_oxygenase"/>
    <property type="match status" value="1"/>
</dbReference>
<evidence type="ECO:0000259" key="12">
    <source>
        <dbReference type="Pfam" id="PF02898"/>
    </source>
</evidence>
<dbReference type="InterPro" id="IPR017142">
    <property type="entry name" value="Nitric_oxide_synthase_Oase-su"/>
</dbReference>
<evidence type="ECO:0000313" key="13">
    <source>
        <dbReference type="EMBL" id="USG68426.1"/>
    </source>
</evidence>
<dbReference type="Gene3D" id="3.90.340.10">
    <property type="entry name" value="Nitric Oxide Synthase, Chain A, domain 1"/>
    <property type="match status" value="1"/>
</dbReference>
<evidence type="ECO:0000256" key="8">
    <source>
        <dbReference type="ARBA" id="ARBA00023002"/>
    </source>
</evidence>
<dbReference type="PANTHER" id="PTHR43410:SF1">
    <property type="entry name" value="NITRIC OXIDE SYNTHASE"/>
    <property type="match status" value="1"/>
</dbReference>
<dbReference type="Proteomes" id="UP001056500">
    <property type="component" value="Chromosome"/>
</dbReference>
<dbReference type="Gene3D" id="3.90.440.10">
    <property type="entry name" value="Nitric Oxide Synthase,Heme Domain,Chain A domain 2"/>
    <property type="match status" value="1"/>
</dbReference>